<keyword evidence="5" id="KW-1185">Reference proteome</keyword>
<dbReference type="InterPro" id="IPR044832">
    <property type="entry name" value="NRP-like"/>
</dbReference>
<evidence type="ECO:0000313" key="5">
    <source>
        <dbReference type="Proteomes" id="UP001374584"/>
    </source>
</evidence>
<dbReference type="PANTHER" id="PTHR46034:SF7">
    <property type="entry name" value="INFLUENZA VIRUS NS1A-BINDING PROTEIN"/>
    <property type="match status" value="1"/>
</dbReference>
<organism evidence="4 5">
    <name type="scientific">Phaseolus coccineus</name>
    <name type="common">Scarlet runner bean</name>
    <name type="synonym">Phaseolus multiflorus</name>
    <dbReference type="NCBI Taxonomy" id="3886"/>
    <lineage>
        <taxon>Eukaryota</taxon>
        <taxon>Viridiplantae</taxon>
        <taxon>Streptophyta</taxon>
        <taxon>Embryophyta</taxon>
        <taxon>Tracheophyta</taxon>
        <taxon>Spermatophyta</taxon>
        <taxon>Magnoliopsida</taxon>
        <taxon>eudicotyledons</taxon>
        <taxon>Gunneridae</taxon>
        <taxon>Pentapetalae</taxon>
        <taxon>rosids</taxon>
        <taxon>fabids</taxon>
        <taxon>Fabales</taxon>
        <taxon>Fabaceae</taxon>
        <taxon>Papilionoideae</taxon>
        <taxon>50 kb inversion clade</taxon>
        <taxon>NPAAA clade</taxon>
        <taxon>indigoferoid/millettioid clade</taxon>
        <taxon>Phaseoleae</taxon>
        <taxon>Phaseolus</taxon>
    </lineage>
</organism>
<dbReference type="InterPro" id="IPR015915">
    <property type="entry name" value="Kelch-typ_b-propeller"/>
</dbReference>
<evidence type="ECO:0000256" key="1">
    <source>
        <dbReference type="SAM" id="Coils"/>
    </source>
</evidence>
<dbReference type="Proteomes" id="UP001374584">
    <property type="component" value="Unassembled WGS sequence"/>
</dbReference>
<proteinExistence type="predicted"/>
<feature type="domain" description="DCD" evidence="3">
    <location>
        <begin position="109"/>
        <end position="242"/>
    </location>
</feature>
<dbReference type="SUPFAM" id="SSF117281">
    <property type="entry name" value="Kelch motif"/>
    <property type="match status" value="1"/>
</dbReference>
<name>A0AAN9RIH4_PHACN</name>
<dbReference type="InterPro" id="IPR013989">
    <property type="entry name" value="Dev_and_cell_death_domain"/>
</dbReference>
<dbReference type="GO" id="GO:0034976">
    <property type="term" value="P:response to endoplasmic reticulum stress"/>
    <property type="evidence" value="ECO:0007669"/>
    <property type="project" value="InterPro"/>
</dbReference>
<dbReference type="Pfam" id="PF10539">
    <property type="entry name" value="Dev_Cell_Death"/>
    <property type="match status" value="1"/>
</dbReference>
<accession>A0AAN9RIH4</accession>
<evidence type="ECO:0000256" key="2">
    <source>
        <dbReference type="SAM" id="MobiDB-lite"/>
    </source>
</evidence>
<dbReference type="Pfam" id="PF01344">
    <property type="entry name" value="Kelch_1"/>
    <property type="match status" value="4"/>
</dbReference>
<dbReference type="PANTHER" id="PTHR46034">
    <property type="match status" value="1"/>
</dbReference>
<evidence type="ECO:0000259" key="3">
    <source>
        <dbReference type="PROSITE" id="PS51222"/>
    </source>
</evidence>
<feature type="coiled-coil region" evidence="1">
    <location>
        <begin position="414"/>
        <end position="441"/>
    </location>
</feature>
<evidence type="ECO:0000313" key="4">
    <source>
        <dbReference type="EMBL" id="KAK7374001.1"/>
    </source>
</evidence>
<dbReference type="SMART" id="SM00767">
    <property type="entry name" value="DCD"/>
    <property type="match status" value="1"/>
</dbReference>
<dbReference type="SMART" id="SM00612">
    <property type="entry name" value="Kelch"/>
    <property type="match status" value="5"/>
</dbReference>
<dbReference type="InterPro" id="IPR006652">
    <property type="entry name" value="Kelch_1"/>
</dbReference>
<feature type="compositionally biased region" description="Basic and acidic residues" evidence="2">
    <location>
        <begin position="368"/>
        <end position="382"/>
    </location>
</feature>
<feature type="compositionally biased region" description="Polar residues" evidence="2">
    <location>
        <begin position="344"/>
        <end position="355"/>
    </location>
</feature>
<keyword evidence="1" id="KW-0175">Coiled coil</keyword>
<protein>
    <recommendedName>
        <fullName evidence="3">DCD domain-containing protein</fullName>
    </recommendedName>
</protein>
<sequence length="773" mass="87164">MLSCKNITPLCNKLFLPPFQILLRLRDYLLPCPSSEHLSSLSHFLCSSFALCMPEQCKLQNAHPFFFFPVVDHNHFERAGTRKKVHSSQFSGNQPFSPNPSCGRNLRKSELGGVIFGCKNATMKECLSKQLFGLPAQHFSYVKNIDPGLPLFLFNYTDRKLHGIFEAASKGRMFIDPYGWTNDGSERTQYPAQVQICVRLQCQPLSEDKFKELLADNYYILNHFWFELDHAQTSKLISVLSSGSIVSGNSVLQNTQNWMTLSRPLTSNETWGEDETSKMLDLETDYSTHSSTRTYWTENDSSLAEHIQPLDTNEVENEVNEDEMNSALLKLKELTVTSESQEFSLANNVNDSPDMNSIEKGYTEVSDGLDKKEDGLDKKEESSDPPFEYQYNIAQFVQEVKELTSFKKIQKERNSYLEQKLIEAEMEIQHLKDRCTLLESAGNIPNCLEHVEKGVMKSTAERHLDPKDSLFLIGGFDGKSWLATMDLYCTSQSVIKPCKPMKSVRSYASVVRLNGEIYVFGGGNGYIWYDTVESYNPVHDNWTMRPSLNQKKGSLSGAALDGKIFALGGGNGVDCFSDVEMLDLDIGRWIPTRSMLKKRFALAAVELNGAIYATGGFDGTDYLRSAERFDPREHSWTKIPDMNVKRGCHSLVVLNEKLYALGGFDGDKMVQSIEVFDPRVGAWTMGEPMSHPRGYCAAVVVKESIYMLGGVRVGENIVDIVENYKEGQGWQETCTTTAVKRCFLSAIAYNHELCCTDSDMDTGLDINKDTQHM</sequence>
<dbReference type="PROSITE" id="PS51222">
    <property type="entry name" value="DCD"/>
    <property type="match status" value="1"/>
</dbReference>
<dbReference type="AlphaFoldDB" id="A0AAN9RIH4"/>
<gene>
    <name evidence="4" type="ORF">VNO80_07424</name>
</gene>
<dbReference type="Gene3D" id="2.120.10.80">
    <property type="entry name" value="Kelch-type beta propeller"/>
    <property type="match status" value="2"/>
</dbReference>
<feature type="region of interest" description="Disordered" evidence="2">
    <location>
        <begin position="344"/>
        <end position="385"/>
    </location>
</feature>
<comment type="caution">
    <text evidence="4">The sequence shown here is derived from an EMBL/GenBank/DDBJ whole genome shotgun (WGS) entry which is preliminary data.</text>
</comment>
<reference evidence="4 5" key="1">
    <citation type="submission" date="2024-01" db="EMBL/GenBank/DDBJ databases">
        <title>The genomes of 5 underutilized Papilionoideae crops provide insights into root nodulation and disease resistanc.</title>
        <authorList>
            <person name="Jiang F."/>
        </authorList>
    </citation>
    <scope>NUCLEOTIDE SEQUENCE [LARGE SCALE GENOMIC DNA]</scope>
    <source>
        <strain evidence="4">JINMINGXINNONG_FW02</strain>
        <tissue evidence="4">Leaves</tissue>
    </source>
</reference>
<dbReference type="EMBL" id="JAYMYR010000003">
    <property type="protein sequence ID" value="KAK7374001.1"/>
    <property type="molecule type" value="Genomic_DNA"/>
</dbReference>